<reference evidence="1" key="1">
    <citation type="submission" date="2020-05" db="EMBL/GenBank/DDBJ databases">
        <authorList>
            <person name="Chiriac C."/>
            <person name="Salcher M."/>
            <person name="Ghai R."/>
            <person name="Kavagutti S V."/>
        </authorList>
    </citation>
    <scope>NUCLEOTIDE SEQUENCE</scope>
</reference>
<dbReference type="AlphaFoldDB" id="A0A6J6FDS0"/>
<gene>
    <name evidence="1" type="ORF">UFOPK1493_03345</name>
</gene>
<sequence length="247" mass="26967">MQPPADRPPGATVPDELAGCWRRAWIEFADGTRDDTSVVIWLQLASDMADVRVPADHPLRSRAGFDDCTLDELRSLAGSESSSGHTVCTPVEVGDDGVRRATAEWFTGEAGVAFQPVSAFPEPGLLEWHGDDVLIERAPSGAYVEEWRLLPGTRSPASHHVDEHGRHVYRSGDAVVLVRDRAVAVPREARLDELVADRGDDRDRIVALVDCEFSFALARPGEEGPVFVIEASTIPWRVGEVVNVGVR</sequence>
<dbReference type="EMBL" id="CAEZSR010000180">
    <property type="protein sequence ID" value="CAB4585044.1"/>
    <property type="molecule type" value="Genomic_DNA"/>
</dbReference>
<organism evidence="1">
    <name type="scientific">freshwater metagenome</name>
    <dbReference type="NCBI Taxonomy" id="449393"/>
    <lineage>
        <taxon>unclassified sequences</taxon>
        <taxon>metagenomes</taxon>
        <taxon>ecological metagenomes</taxon>
    </lineage>
</organism>
<protein>
    <submittedName>
        <fullName evidence="1">Unannotated protein</fullName>
    </submittedName>
</protein>
<name>A0A6J6FDS0_9ZZZZ</name>
<proteinExistence type="predicted"/>
<accession>A0A6J6FDS0</accession>
<evidence type="ECO:0000313" key="1">
    <source>
        <dbReference type="EMBL" id="CAB4585044.1"/>
    </source>
</evidence>